<sequence>MKHLVVASTSYQLLCLAAAADHGVFDGGERVLVLADGSQLPELTTPLPEVAGYDQLVARFDRVVDLAGLIAPRRPAQFSPRGEELTMWEALLRSHWGLGEEPVTLWLDAIQVNPGLALARVFFDADLNAHADGLMAYGPTRSRLPLAVRQRVGTLLHVDLVPGLRPLMLHEASPALTALPVSRLRAVIDEVGRSVGAEDAARVQAFVGAAGERSGEEPRTALILGQYLTKLELLTTEEEDELHRDMVTAAREAGATHCVFKPHPAAGPALAEALTAHADALDLPLLVLNSPVQAELLFAALRPHLVVSAFSTGLATADTVFGLDARAVGTARLLDRLQPYQNSNRVPLTLVDALYAGDLPAPAAAPDDLPPRRRLQLLLHAVAYCMQSQNLDDLRHDAVSYLTDARGNPEMRFFKKRRILALGLPGVRPPGRLDGLPLPVRRVVRRGVRVWRRSTAGRAPF</sequence>
<keyword evidence="2" id="KW-1185">Reference proteome</keyword>
<reference evidence="1 2" key="1">
    <citation type="submission" date="2016-10" db="EMBL/GenBank/DDBJ databases">
        <authorList>
            <person name="de Groot N.N."/>
        </authorList>
    </citation>
    <scope>NUCLEOTIDE SEQUENCE [LARGE SCALE GENOMIC DNA]</scope>
    <source>
        <strain evidence="1 2">MON 2.2</strain>
    </source>
</reference>
<evidence type="ECO:0000313" key="1">
    <source>
        <dbReference type="EMBL" id="SDE65679.1"/>
    </source>
</evidence>
<dbReference type="InterPro" id="IPR010866">
    <property type="entry name" value="A-2_8-polyST"/>
</dbReference>
<dbReference type="STRING" id="675864.SAMN04489747_4008"/>
<accession>A0A1G7EPY0</accession>
<protein>
    <submittedName>
        <fullName evidence="1">Uncharacterized protein</fullName>
    </submittedName>
</protein>
<dbReference type="AlphaFoldDB" id="A0A1G7EPY0"/>
<dbReference type="RefSeq" id="WP_090595933.1">
    <property type="nucleotide sequence ID" value="NZ_LT629688.1"/>
</dbReference>
<evidence type="ECO:0000313" key="2">
    <source>
        <dbReference type="Proteomes" id="UP000198546"/>
    </source>
</evidence>
<organism evidence="1 2">
    <name type="scientific">Auraticoccus monumenti</name>
    <dbReference type="NCBI Taxonomy" id="675864"/>
    <lineage>
        <taxon>Bacteria</taxon>
        <taxon>Bacillati</taxon>
        <taxon>Actinomycetota</taxon>
        <taxon>Actinomycetes</taxon>
        <taxon>Propionibacteriales</taxon>
        <taxon>Propionibacteriaceae</taxon>
        <taxon>Auraticoccus</taxon>
    </lineage>
</organism>
<dbReference type="Proteomes" id="UP000198546">
    <property type="component" value="Chromosome i"/>
</dbReference>
<dbReference type="Pfam" id="PF07388">
    <property type="entry name" value="A-2_8-polyST"/>
    <property type="match status" value="1"/>
</dbReference>
<name>A0A1G7EPY0_9ACTN</name>
<dbReference type="EMBL" id="LT629688">
    <property type="protein sequence ID" value="SDE65679.1"/>
    <property type="molecule type" value="Genomic_DNA"/>
</dbReference>
<gene>
    <name evidence="1" type="ORF">SAMN04489747_4008</name>
</gene>
<proteinExistence type="predicted"/>
<dbReference type="OrthoDB" id="3723482at2"/>